<evidence type="ECO:0000313" key="2">
    <source>
        <dbReference type="Proteomes" id="UP001620295"/>
    </source>
</evidence>
<protein>
    <submittedName>
        <fullName evidence="1">Uncharacterized protein</fullName>
    </submittedName>
</protein>
<dbReference type="Gene3D" id="3.40.50.300">
    <property type="entry name" value="P-loop containing nucleotide triphosphate hydrolases"/>
    <property type="match status" value="1"/>
</dbReference>
<proteinExistence type="predicted"/>
<gene>
    <name evidence="1" type="ORF">ACI2L5_58075</name>
</gene>
<dbReference type="InterPro" id="IPR027417">
    <property type="entry name" value="P-loop_NTPase"/>
</dbReference>
<keyword evidence="2" id="KW-1185">Reference proteome</keyword>
<accession>A0ABW8M8I0</accession>
<dbReference type="EMBL" id="JBJDQH010000748">
    <property type="protein sequence ID" value="MFK4274478.1"/>
    <property type="molecule type" value="Genomic_DNA"/>
</dbReference>
<dbReference type="Proteomes" id="UP001620295">
    <property type="component" value="Unassembled WGS sequence"/>
</dbReference>
<dbReference type="RefSeq" id="WP_404749975.1">
    <property type="nucleotide sequence ID" value="NZ_JBJDQH010000748.1"/>
</dbReference>
<evidence type="ECO:0000313" key="1">
    <source>
        <dbReference type="EMBL" id="MFK4274478.1"/>
    </source>
</evidence>
<sequence length="49" mass="5089">MELAERMGELTQLRSMLSTCLAGEGGVALVTGAVACGKTSLMNVFARDV</sequence>
<reference evidence="1 2" key="1">
    <citation type="submission" date="2024-11" db="EMBL/GenBank/DDBJ databases">
        <title>The Natural Products Discovery Center: Release of the First 8490 Sequenced Strains for Exploring Actinobacteria Biosynthetic Diversity.</title>
        <authorList>
            <person name="Kalkreuter E."/>
            <person name="Kautsar S.A."/>
            <person name="Yang D."/>
            <person name="Bader C.D."/>
            <person name="Teijaro C.N."/>
            <person name="Fluegel L."/>
            <person name="Davis C.M."/>
            <person name="Simpson J.R."/>
            <person name="Lauterbach L."/>
            <person name="Steele A.D."/>
            <person name="Gui C."/>
            <person name="Meng S."/>
            <person name="Li G."/>
            <person name="Viehrig K."/>
            <person name="Ye F."/>
            <person name="Su P."/>
            <person name="Kiefer A.F."/>
            <person name="Nichols A."/>
            <person name="Cepeda A.J."/>
            <person name="Yan W."/>
            <person name="Fan B."/>
            <person name="Jiang Y."/>
            <person name="Adhikari A."/>
            <person name="Zheng C.-J."/>
            <person name="Schuster L."/>
            <person name="Cowan T.M."/>
            <person name="Smanski M.J."/>
            <person name="Chevrette M.G."/>
            <person name="De Carvalho L.P.S."/>
            <person name="Shen B."/>
        </authorList>
    </citation>
    <scope>NUCLEOTIDE SEQUENCE [LARGE SCALE GENOMIC DNA]</scope>
    <source>
        <strain evidence="1 2">NPDC020863</strain>
    </source>
</reference>
<comment type="caution">
    <text evidence="1">The sequence shown here is derived from an EMBL/GenBank/DDBJ whole genome shotgun (WGS) entry which is preliminary data.</text>
</comment>
<organism evidence="1 2">
    <name type="scientific">Streptomyces milbemycinicus</name>
    <dbReference type="NCBI Taxonomy" id="476552"/>
    <lineage>
        <taxon>Bacteria</taxon>
        <taxon>Bacillati</taxon>
        <taxon>Actinomycetota</taxon>
        <taxon>Actinomycetes</taxon>
        <taxon>Kitasatosporales</taxon>
        <taxon>Streptomycetaceae</taxon>
        <taxon>Streptomyces</taxon>
    </lineage>
</organism>
<name>A0ABW8M8I0_9ACTN</name>